<name>A0A378I3I4_9GAMM</name>
<dbReference type="SUPFAM" id="SSF51658">
    <property type="entry name" value="Xylose isomerase-like"/>
    <property type="match status" value="1"/>
</dbReference>
<dbReference type="NCBIfam" id="NF035939">
    <property type="entry name" value="TIM_EboE"/>
    <property type="match status" value="1"/>
</dbReference>
<gene>
    <name evidence="1" type="ORF">NCTC13315_02280</name>
</gene>
<dbReference type="Gene3D" id="3.20.20.150">
    <property type="entry name" value="Divalent-metal-dependent TIM barrel enzymes"/>
    <property type="match status" value="1"/>
</dbReference>
<dbReference type="AlphaFoldDB" id="A0A378I3I4"/>
<evidence type="ECO:0008006" key="3">
    <source>
        <dbReference type="Google" id="ProtNLM"/>
    </source>
</evidence>
<dbReference type="OrthoDB" id="9785907at2"/>
<organism evidence="1 2">
    <name type="scientific">Legionella beliardensis</name>
    <dbReference type="NCBI Taxonomy" id="91822"/>
    <lineage>
        <taxon>Bacteria</taxon>
        <taxon>Pseudomonadati</taxon>
        <taxon>Pseudomonadota</taxon>
        <taxon>Gammaproteobacteria</taxon>
        <taxon>Legionellales</taxon>
        <taxon>Legionellaceae</taxon>
        <taxon>Legionella</taxon>
    </lineage>
</organism>
<protein>
    <recommendedName>
        <fullName evidence="3">Xylose isomerase-like TIM barrel</fullName>
    </recommendedName>
</protein>
<reference evidence="1 2" key="1">
    <citation type="submission" date="2018-06" db="EMBL/GenBank/DDBJ databases">
        <authorList>
            <consortium name="Pathogen Informatics"/>
            <person name="Doyle S."/>
        </authorList>
    </citation>
    <scope>NUCLEOTIDE SEQUENCE [LARGE SCALE GENOMIC DNA]</scope>
    <source>
        <strain evidence="1 2">NCTC13315</strain>
    </source>
</reference>
<dbReference type="RefSeq" id="WP_115303399.1">
    <property type="nucleotide sequence ID" value="NZ_CAAAHO010000002.1"/>
</dbReference>
<proteinExistence type="predicted"/>
<accession>A0A378I3I4</accession>
<dbReference type="InterPro" id="IPR036237">
    <property type="entry name" value="Xyl_isomerase-like_sf"/>
</dbReference>
<evidence type="ECO:0000313" key="2">
    <source>
        <dbReference type="Proteomes" id="UP000254968"/>
    </source>
</evidence>
<dbReference type="EMBL" id="UGNV01000001">
    <property type="protein sequence ID" value="STX29728.1"/>
    <property type="molecule type" value="Genomic_DNA"/>
</dbReference>
<sequence>MEIDGQDALNLTYCSNIHPGEAWNEVFNNLKNYTLTIKKHLAPTKPFGLGVRLSCRAASELLTGNELTKFKDWLIDNQLYIMTFNGFPYGNFHHQQVKEQVYAPDWSTIARRDYSLKLVKILAQLTPENKESGFSTSPISYKPWLDTKGRRKVFKTACIFLSQIVAEMVRINEDQGKFIHVDIEPEPDCLIETIWEAMQFFEQWLIPYGVPHLATLLKISAEQAENYLRQHVQLCYDICHSSVEFEQPAEVFRQLAGAEIRIGKIQVSAALKCKFASNTHLKQQLIACLAQFIDPIYLHQVIAQNQGQIQHFNDLNDVLKQLDNLKFQELRTHFHVPIFLEHYDMLDSTQSDIKAALNLLQKNKATHQLEIETYTWDVLPPSLKQDVVSSIEREYKWVLNQFNSPTNHCRKNNPPIL</sequence>
<evidence type="ECO:0000313" key="1">
    <source>
        <dbReference type="EMBL" id="STX29728.1"/>
    </source>
</evidence>
<dbReference type="Proteomes" id="UP000254968">
    <property type="component" value="Unassembled WGS sequence"/>
</dbReference>
<keyword evidence="2" id="KW-1185">Reference proteome</keyword>